<dbReference type="PANTHER" id="PTHR11109">
    <property type="entry name" value="GTP CYCLOHYDROLASE I"/>
    <property type="match status" value="1"/>
</dbReference>
<feature type="binding site" evidence="5">
    <location>
        <position position="78"/>
    </location>
    <ligand>
        <name>Zn(2+)</name>
        <dbReference type="ChEBI" id="CHEBI:29105"/>
    </ligand>
</feature>
<dbReference type="InterPro" id="IPR018234">
    <property type="entry name" value="GTP_CycHdrlase_I_CS"/>
</dbReference>
<dbReference type="GO" id="GO:0005525">
    <property type="term" value="F:GTP binding"/>
    <property type="evidence" value="ECO:0007669"/>
    <property type="project" value="UniProtKB-KW"/>
</dbReference>
<dbReference type="PROSITE" id="PS00859">
    <property type="entry name" value="GTP_CYCLOHYDROL_1_1"/>
    <property type="match status" value="1"/>
</dbReference>
<dbReference type="GO" id="GO:0046654">
    <property type="term" value="P:tetrahydrofolate biosynthetic process"/>
    <property type="evidence" value="ECO:0007669"/>
    <property type="project" value="UniProtKB-UniRule"/>
</dbReference>
<dbReference type="FunFam" id="3.30.1130.10:FF:000001">
    <property type="entry name" value="GTP cyclohydrolase 1"/>
    <property type="match status" value="1"/>
</dbReference>
<dbReference type="GO" id="GO:0003934">
    <property type="term" value="F:GTP cyclohydrolase I activity"/>
    <property type="evidence" value="ECO:0007669"/>
    <property type="project" value="UniProtKB-UniRule"/>
</dbReference>
<evidence type="ECO:0000256" key="3">
    <source>
        <dbReference type="ARBA" id="ARBA00022563"/>
    </source>
</evidence>
<dbReference type="EC" id="3.5.4.16" evidence="5"/>
<keyword evidence="5" id="KW-0547">Nucleotide-binding</keyword>
<comment type="similarity">
    <text evidence="5">Belongs to the GTP cyclohydrolase I family.</text>
</comment>
<feature type="domain" description="GTP cyclohydrolase I" evidence="6">
    <location>
        <begin position="6"/>
        <end position="180"/>
    </location>
</feature>
<dbReference type="Gene3D" id="3.30.1130.10">
    <property type="match status" value="1"/>
</dbReference>
<dbReference type="GO" id="GO:0006730">
    <property type="term" value="P:one-carbon metabolic process"/>
    <property type="evidence" value="ECO:0007669"/>
    <property type="project" value="UniProtKB-UniRule"/>
</dbReference>
<feature type="binding site" evidence="5">
    <location>
        <position position="150"/>
    </location>
    <ligand>
        <name>Zn(2+)</name>
        <dbReference type="ChEBI" id="CHEBI:29105"/>
    </ligand>
</feature>
<name>A0A943A2C5_VEIPA</name>
<comment type="catalytic activity">
    <reaction evidence="1 5">
        <text>GTP + H2O = 7,8-dihydroneopterin 3'-triphosphate + formate + H(+)</text>
        <dbReference type="Rhea" id="RHEA:17473"/>
        <dbReference type="ChEBI" id="CHEBI:15377"/>
        <dbReference type="ChEBI" id="CHEBI:15378"/>
        <dbReference type="ChEBI" id="CHEBI:15740"/>
        <dbReference type="ChEBI" id="CHEBI:37565"/>
        <dbReference type="ChEBI" id="CHEBI:58462"/>
        <dbReference type="EC" id="3.5.4.16"/>
    </reaction>
</comment>
<accession>A0A943A2C5</accession>
<dbReference type="GO" id="GO:0005737">
    <property type="term" value="C:cytoplasm"/>
    <property type="evidence" value="ECO:0007669"/>
    <property type="project" value="TreeGrafter"/>
</dbReference>
<evidence type="ECO:0000256" key="5">
    <source>
        <dbReference type="HAMAP-Rule" id="MF_00223"/>
    </source>
</evidence>
<evidence type="ECO:0000256" key="2">
    <source>
        <dbReference type="ARBA" id="ARBA00005080"/>
    </source>
</evidence>
<dbReference type="AlphaFoldDB" id="A0A943A2C5"/>
<sequence>MDTKKIESLIYQLLEALGEDPNRDGLLETPKRVAQMMEEVYEGIQYTNAEIAEMYGKTFAVDTNQMVVVKDITCFSHCEHHMALMYDMSISIGYIPKGRVIGLSKIPRIAEMCCKRLQLQEKIGEDIAEVISLATGSNDVIVHIISSHSCMSARGIKSTDSQTTTLTTKGVFNEDHMIHRFMLMKQS</sequence>
<gene>
    <name evidence="5" type="primary">folE</name>
    <name evidence="7" type="ORF">KHZ90_00575</name>
</gene>
<dbReference type="HAMAP" id="MF_00223">
    <property type="entry name" value="FolE"/>
    <property type="match status" value="1"/>
</dbReference>
<dbReference type="Pfam" id="PF01227">
    <property type="entry name" value="GTP_cyclohydroI"/>
    <property type="match status" value="1"/>
</dbReference>
<evidence type="ECO:0000256" key="4">
    <source>
        <dbReference type="ARBA" id="ARBA00022801"/>
    </source>
</evidence>
<comment type="subunit">
    <text evidence="5">Homopolymer.</text>
</comment>
<dbReference type="NCBIfam" id="NF006826">
    <property type="entry name" value="PRK09347.1-3"/>
    <property type="match status" value="1"/>
</dbReference>
<dbReference type="GO" id="GO:0006729">
    <property type="term" value="P:tetrahydrobiopterin biosynthetic process"/>
    <property type="evidence" value="ECO:0007669"/>
    <property type="project" value="TreeGrafter"/>
</dbReference>
<keyword evidence="5" id="KW-0342">GTP-binding</keyword>
<dbReference type="Gene3D" id="1.10.286.10">
    <property type="match status" value="1"/>
</dbReference>
<comment type="pathway">
    <text evidence="2 5">Cofactor biosynthesis; 7,8-dihydroneopterin triphosphate biosynthesis; 7,8-dihydroneopterin triphosphate from GTP: step 1/1.</text>
</comment>
<evidence type="ECO:0000313" key="7">
    <source>
        <dbReference type="EMBL" id="MBS4892255.1"/>
    </source>
</evidence>
<keyword evidence="3 5" id="KW-0554">One-carbon metabolism</keyword>
<reference evidence="7" key="1">
    <citation type="submission" date="2021-02" db="EMBL/GenBank/DDBJ databases">
        <title>Infant gut strain persistence is associated with maternal origin, phylogeny, and functional potential including surface adhesion and iron acquisition.</title>
        <authorList>
            <person name="Lou Y.C."/>
        </authorList>
    </citation>
    <scope>NUCLEOTIDE SEQUENCE</scope>
    <source>
        <strain evidence="7">L3_108_031G1_dasL3_108_031G1_concoct_20</strain>
    </source>
</reference>
<organism evidence="7 8">
    <name type="scientific">Veillonella parvula</name>
    <name type="common">Staphylococcus parvulus</name>
    <dbReference type="NCBI Taxonomy" id="29466"/>
    <lineage>
        <taxon>Bacteria</taxon>
        <taxon>Bacillati</taxon>
        <taxon>Bacillota</taxon>
        <taxon>Negativicutes</taxon>
        <taxon>Veillonellales</taxon>
        <taxon>Veillonellaceae</taxon>
        <taxon>Veillonella</taxon>
    </lineage>
</organism>
<evidence type="ECO:0000259" key="6">
    <source>
        <dbReference type="Pfam" id="PF01227"/>
    </source>
</evidence>
<evidence type="ECO:0000256" key="1">
    <source>
        <dbReference type="ARBA" id="ARBA00001052"/>
    </source>
</evidence>
<dbReference type="SUPFAM" id="SSF55620">
    <property type="entry name" value="Tetrahydrobiopterin biosynthesis enzymes-like"/>
    <property type="match status" value="1"/>
</dbReference>
<keyword evidence="5" id="KW-0862">Zinc</keyword>
<protein>
    <recommendedName>
        <fullName evidence="5">GTP cyclohydrolase 1</fullName>
        <ecNumber evidence="5">3.5.4.16</ecNumber>
    </recommendedName>
    <alternativeName>
        <fullName evidence="5">GTP cyclohydrolase I</fullName>
        <shortName evidence="5">GTP-CH-I</shortName>
    </alternativeName>
</protein>
<keyword evidence="5" id="KW-0479">Metal-binding</keyword>
<dbReference type="InterPro" id="IPR043134">
    <property type="entry name" value="GTP-CH-I_N"/>
</dbReference>
<comment type="caution">
    <text evidence="7">The sequence shown here is derived from an EMBL/GenBank/DDBJ whole genome shotgun (WGS) entry which is preliminary data.</text>
</comment>
<proteinExistence type="inferred from homology"/>
<keyword evidence="4 5" id="KW-0378">Hydrolase</keyword>
<dbReference type="RefSeq" id="WP_021148327.1">
    <property type="nucleotide sequence ID" value="NZ_CBCSSV010000008.1"/>
</dbReference>
<dbReference type="InterPro" id="IPR001474">
    <property type="entry name" value="GTP_CycHdrlase_I"/>
</dbReference>
<feature type="binding site" evidence="5">
    <location>
        <position position="81"/>
    </location>
    <ligand>
        <name>Zn(2+)</name>
        <dbReference type="ChEBI" id="CHEBI:29105"/>
    </ligand>
</feature>
<dbReference type="EMBL" id="JAGZMU010000001">
    <property type="protein sequence ID" value="MBS4892255.1"/>
    <property type="molecule type" value="Genomic_DNA"/>
</dbReference>
<dbReference type="GO" id="GO:0008270">
    <property type="term" value="F:zinc ion binding"/>
    <property type="evidence" value="ECO:0007669"/>
    <property type="project" value="UniProtKB-UniRule"/>
</dbReference>
<dbReference type="InterPro" id="IPR043133">
    <property type="entry name" value="GTP-CH-I_C/QueF"/>
</dbReference>
<dbReference type="Proteomes" id="UP000778864">
    <property type="component" value="Unassembled WGS sequence"/>
</dbReference>
<evidence type="ECO:0000313" key="8">
    <source>
        <dbReference type="Proteomes" id="UP000778864"/>
    </source>
</evidence>
<dbReference type="PANTHER" id="PTHR11109:SF7">
    <property type="entry name" value="GTP CYCLOHYDROLASE 1"/>
    <property type="match status" value="1"/>
</dbReference>
<dbReference type="InterPro" id="IPR020602">
    <property type="entry name" value="GTP_CycHdrlase_I_dom"/>
</dbReference>